<protein>
    <recommendedName>
        <fullName evidence="8">Riboflavin transporter</fullName>
    </recommendedName>
</protein>
<evidence type="ECO:0000256" key="6">
    <source>
        <dbReference type="ARBA" id="ARBA00022989"/>
    </source>
</evidence>
<reference evidence="10 11" key="1">
    <citation type="journal article" date="2015" name="Genome Announc.">
        <title>Expanding the biotechnology potential of lactobacilli through comparative genomics of 213 strains and associated genera.</title>
        <authorList>
            <person name="Sun Z."/>
            <person name="Harris H.M."/>
            <person name="McCann A."/>
            <person name="Guo C."/>
            <person name="Argimon S."/>
            <person name="Zhang W."/>
            <person name="Yang X."/>
            <person name="Jeffery I.B."/>
            <person name="Cooney J.C."/>
            <person name="Kagawa T.F."/>
            <person name="Liu W."/>
            <person name="Song Y."/>
            <person name="Salvetti E."/>
            <person name="Wrobel A."/>
            <person name="Rasinkangas P."/>
            <person name="Parkhill J."/>
            <person name="Rea M.C."/>
            <person name="O'Sullivan O."/>
            <person name="Ritari J."/>
            <person name="Douillard F.P."/>
            <person name="Paul Ross R."/>
            <person name="Yang R."/>
            <person name="Briner A.E."/>
            <person name="Felis G.E."/>
            <person name="de Vos W.M."/>
            <person name="Barrangou R."/>
            <person name="Klaenhammer T.R."/>
            <person name="Caufield P.W."/>
            <person name="Cui Y."/>
            <person name="Zhang H."/>
            <person name="O'Toole P.W."/>
        </authorList>
    </citation>
    <scope>NUCLEOTIDE SEQUENCE [LARGE SCALE GENOMIC DNA]</scope>
    <source>
        <strain evidence="10 11">DSM 14857</strain>
    </source>
</reference>
<dbReference type="STRING" id="1423815.FC27_GL001325"/>
<evidence type="ECO:0000256" key="8">
    <source>
        <dbReference type="PIRNR" id="PIRNR037778"/>
    </source>
</evidence>
<feature type="transmembrane region" description="Helical" evidence="9">
    <location>
        <begin position="85"/>
        <end position="102"/>
    </location>
</feature>
<organism evidence="10 11">
    <name type="scientific">Companilactobacillus versmoldensis DSM 14857 = KCTC 3814</name>
    <dbReference type="NCBI Taxonomy" id="1423815"/>
    <lineage>
        <taxon>Bacteria</taxon>
        <taxon>Bacillati</taxon>
        <taxon>Bacillota</taxon>
        <taxon>Bacilli</taxon>
        <taxon>Lactobacillales</taxon>
        <taxon>Lactobacillaceae</taxon>
        <taxon>Companilactobacillus</taxon>
    </lineage>
</organism>
<keyword evidence="5 9" id="KW-0812">Transmembrane</keyword>
<dbReference type="eggNOG" id="COG3601">
    <property type="taxonomic scope" value="Bacteria"/>
</dbReference>
<evidence type="ECO:0000256" key="2">
    <source>
        <dbReference type="ARBA" id="ARBA00005540"/>
    </source>
</evidence>
<keyword evidence="7 8" id="KW-0472">Membrane</keyword>
<evidence type="ECO:0000256" key="3">
    <source>
        <dbReference type="ARBA" id="ARBA00022448"/>
    </source>
</evidence>
<comment type="function">
    <text evidence="8">Probably a riboflavin-binding protein that interacts with the energy-coupling factor (ECF) ABC-transporter complex.</text>
</comment>
<keyword evidence="3 8" id="KW-0813">Transport</keyword>
<evidence type="ECO:0000256" key="5">
    <source>
        <dbReference type="ARBA" id="ARBA00022692"/>
    </source>
</evidence>
<feature type="transmembrane region" description="Helical" evidence="9">
    <location>
        <begin position="12"/>
        <end position="38"/>
    </location>
</feature>
<dbReference type="OrthoDB" id="9809216at2"/>
<feature type="transmembrane region" description="Helical" evidence="9">
    <location>
        <begin position="109"/>
        <end position="129"/>
    </location>
</feature>
<keyword evidence="11" id="KW-1185">Reference proteome</keyword>
<dbReference type="InterPro" id="IPR025720">
    <property type="entry name" value="RibU"/>
</dbReference>
<dbReference type="PANTHER" id="PTHR38438:SF1">
    <property type="entry name" value="RIBOFLAVIN TRANSPORTER RIBU"/>
    <property type="match status" value="1"/>
</dbReference>
<dbReference type="Proteomes" id="UP000051647">
    <property type="component" value="Unassembled WGS sequence"/>
</dbReference>
<evidence type="ECO:0000256" key="4">
    <source>
        <dbReference type="ARBA" id="ARBA00022475"/>
    </source>
</evidence>
<proteinExistence type="inferred from homology"/>
<dbReference type="PATRIC" id="fig|1423815.3.peg.1359"/>
<evidence type="ECO:0000313" key="10">
    <source>
        <dbReference type="EMBL" id="KRL65661.1"/>
    </source>
</evidence>
<comment type="similarity">
    <text evidence="2 8">Belongs to the prokaryotic riboflavin transporter (P-RFT) (TC 2.A.87) family.</text>
</comment>
<dbReference type="Pfam" id="PF12822">
    <property type="entry name" value="ECF_trnsprt"/>
    <property type="match status" value="1"/>
</dbReference>
<name>A0A0R1S958_9LACO</name>
<keyword evidence="6 9" id="KW-1133">Transmembrane helix</keyword>
<evidence type="ECO:0000256" key="7">
    <source>
        <dbReference type="ARBA" id="ARBA00023136"/>
    </source>
</evidence>
<feature type="transmembrane region" description="Helical" evidence="9">
    <location>
        <begin position="149"/>
        <end position="173"/>
    </location>
</feature>
<evidence type="ECO:0000313" key="11">
    <source>
        <dbReference type="Proteomes" id="UP000051647"/>
    </source>
</evidence>
<comment type="caution">
    <text evidence="10">The sequence shown here is derived from an EMBL/GenBank/DDBJ whole genome shotgun (WGS) entry which is preliminary data.</text>
</comment>
<dbReference type="PANTHER" id="PTHR38438">
    <property type="entry name" value="RIBOFLAVIN TRANSPORTER RIBU"/>
    <property type="match status" value="1"/>
</dbReference>
<dbReference type="AlphaFoldDB" id="A0A0R1S958"/>
<gene>
    <name evidence="10" type="ORF">FC27_GL001325</name>
</gene>
<accession>A0A0R1S958</accession>
<dbReference type="GO" id="GO:0032217">
    <property type="term" value="F:riboflavin transmembrane transporter activity"/>
    <property type="evidence" value="ECO:0007669"/>
    <property type="project" value="UniProtKB-UniRule"/>
</dbReference>
<dbReference type="RefSeq" id="WP_010623456.1">
    <property type="nucleotide sequence ID" value="NZ_AZFA01000029.1"/>
</dbReference>
<dbReference type="EMBL" id="AZFA01000029">
    <property type="protein sequence ID" value="KRL65661.1"/>
    <property type="molecule type" value="Genomic_DNA"/>
</dbReference>
<evidence type="ECO:0000256" key="1">
    <source>
        <dbReference type="ARBA" id="ARBA00004651"/>
    </source>
</evidence>
<dbReference type="PIRSF" id="PIRSF037778">
    <property type="entry name" value="UCP037778_transp_RibU"/>
    <property type="match status" value="1"/>
</dbReference>
<comment type="subcellular location">
    <subcellularLocation>
        <location evidence="1">Cell membrane</location>
        <topology evidence="1">Multi-pass membrane protein</topology>
    </subcellularLocation>
</comment>
<feature type="transmembrane region" description="Helical" evidence="9">
    <location>
        <begin position="45"/>
        <end position="73"/>
    </location>
</feature>
<dbReference type="InterPro" id="IPR024529">
    <property type="entry name" value="ECF_trnsprt_substrate-spec"/>
</dbReference>
<evidence type="ECO:0000256" key="9">
    <source>
        <dbReference type="SAM" id="Phobius"/>
    </source>
</evidence>
<sequence length="184" mass="20208">MGKSTYKFHSLIGISILSALAAIIMFFEFPVLIWLPFLKVDLSDIVTLIGSLIYGPAGGIAIAFIKALVHWIITGQGAAGVIGDFSNFIGAVSLLLPFTYFWQRGKKFTAVISGVVVMTIVMSLLNYFVVMPLYINVVGMQLNMSLAQYVATGVIPFNIIKSLINCLGVIIIYPRLKGHFRTHY</sequence>
<dbReference type="Gene3D" id="1.10.1760.20">
    <property type="match status" value="1"/>
</dbReference>
<dbReference type="GO" id="GO:0005886">
    <property type="term" value="C:plasma membrane"/>
    <property type="evidence" value="ECO:0007669"/>
    <property type="project" value="UniProtKB-SubCell"/>
</dbReference>
<keyword evidence="4 8" id="KW-1003">Cell membrane</keyword>